<comment type="caution">
    <text evidence="2">The sequence shown here is derived from an EMBL/GenBank/DDBJ whole genome shotgun (WGS) entry which is preliminary data.</text>
</comment>
<gene>
    <name evidence="2" type="ORF">NDU88_004051</name>
</gene>
<dbReference type="Proteomes" id="UP001066276">
    <property type="component" value="Chromosome 3_1"/>
</dbReference>
<protein>
    <submittedName>
        <fullName evidence="2">Uncharacterized protein</fullName>
    </submittedName>
</protein>
<keyword evidence="3" id="KW-1185">Reference proteome</keyword>
<organism evidence="2 3">
    <name type="scientific">Pleurodeles waltl</name>
    <name type="common">Iberian ribbed newt</name>
    <dbReference type="NCBI Taxonomy" id="8319"/>
    <lineage>
        <taxon>Eukaryota</taxon>
        <taxon>Metazoa</taxon>
        <taxon>Chordata</taxon>
        <taxon>Craniata</taxon>
        <taxon>Vertebrata</taxon>
        <taxon>Euteleostomi</taxon>
        <taxon>Amphibia</taxon>
        <taxon>Batrachia</taxon>
        <taxon>Caudata</taxon>
        <taxon>Salamandroidea</taxon>
        <taxon>Salamandridae</taxon>
        <taxon>Pleurodelinae</taxon>
        <taxon>Pleurodeles</taxon>
    </lineage>
</organism>
<dbReference type="AlphaFoldDB" id="A0AAV7UEK3"/>
<feature type="region of interest" description="Disordered" evidence="1">
    <location>
        <begin position="144"/>
        <end position="175"/>
    </location>
</feature>
<name>A0AAV7UEK3_PLEWA</name>
<accession>A0AAV7UEK3</accession>
<dbReference type="EMBL" id="JANPWB010000005">
    <property type="protein sequence ID" value="KAJ1187273.1"/>
    <property type="molecule type" value="Genomic_DNA"/>
</dbReference>
<proteinExistence type="predicted"/>
<evidence type="ECO:0000256" key="1">
    <source>
        <dbReference type="SAM" id="MobiDB-lite"/>
    </source>
</evidence>
<evidence type="ECO:0000313" key="3">
    <source>
        <dbReference type="Proteomes" id="UP001066276"/>
    </source>
</evidence>
<evidence type="ECO:0000313" key="2">
    <source>
        <dbReference type="EMBL" id="KAJ1187273.1"/>
    </source>
</evidence>
<reference evidence="2" key="1">
    <citation type="journal article" date="2022" name="bioRxiv">
        <title>Sequencing and chromosome-scale assembly of the giantPleurodeles waltlgenome.</title>
        <authorList>
            <person name="Brown T."/>
            <person name="Elewa A."/>
            <person name="Iarovenko S."/>
            <person name="Subramanian E."/>
            <person name="Araus A.J."/>
            <person name="Petzold A."/>
            <person name="Susuki M."/>
            <person name="Suzuki K.-i.T."/>
            <person name="Hayashi T."/>
            <person name="Toyoda A."/>
            <person name="Oliveira C."/>
            <person name="Osipova E."/>
            <person name="Leigh N.D."/>
            <person name="Simon A."/>
            <person name="Yun M.H."/>
        </authorList>
    </citation>
    <scope>NUCLEOTIDE SEQUENCE</scope>
    <source>
        <strain evidence="2">20211129_DDA</strain>
        <tissue evidence="2">Liver</tissue>
    </source>
</reference>
<sequence length="175" mass="18046">MDGRVVETLRLLRKAGRLDLLADGGERGACLPRKVANGVAAAVAACSPPHGRRGGPLVQVRRSGLGRGRGGGWGTCAEAVLFGARLPAQTEALGDGVWMRAAGPVKGASGRGAAAHPVKECWQSNGAGGRPAWAGGRAFSRTWWEGRATSPVSPTPRGGAGHASSLRRGREREQN</sequence>